<reference evidence="1" key="1">
    <citation type="journal article" date="2015" name="Nature">
        <title>Complex archaea that bridge the gap between prokaryotes and eukaryotes.</title>
        <authorList>
            <person name="Spang A."/>
            <person name="Saw J.H."/>
            <person name="Jorgensen S.L."/>
            <person name="Zaremba-Niedzwiedzka K."/>
            <person name="Martijn J."/>
            <person name="Lind A.E."/>
            <person name="van Eijk R."/>
            <person name="Schleper C."/>
            <person name="Guy L."/>
            <person name="Ettema T.J."/>
        </authorList>
    </citation>
    <scope>NUCLEOTIDE SEQUENCE</scope>
</reference>
<dbReference type="AlphaFoldDB" id="A0A0F9JXA9"/>
<gene>
    <name evidence="1" type="ORF">LCGC14_1401310</name>
</gene>
<sequence>MNPPGRNFLWGGAGVAKSQRWHAISRGWVRAVETRAAERMQLRIPNISVFRRLTLSYRVAGRRLDFAAS</sequence>
<protein>
    <submittedName>
        <fullName evidence="1">Uncharacterized protein</fullName>
    </submittedName>
</protein>
<accession>A0A0F9JXA9</accession>
<organism evidence="1">
    <name type="scientific">marine sediment metagenome</name>
    <dbReference type="NCBI Taxonomy" id="412755"/>
    <lineage>
        <taxon>unclassified sequences</taxon>
        <taxon>metagenomes</taxon>
        <taxon>ecological metagenomes</taxon>
    </lineage>
</organism>
<proteinExistence type="predicted"/>
<comment type="caution">
    <text evidence="1">The sequence shown here is derived from an EMBL/GenBank/DDBJ whole genome shotgun (WGS) entry which is preliminary data.</text>
</comment>
<dbReference type="EMBL" id="LAZR01009156">
    <property type="protein sequence ID" value="KKM74338.1"/>
    <property type="molecule type" value="Genomic_DNA"/>
</dbReference>
<name>A0A0F9JXA9_9ZZZZ</name>
<evidence type="ECO:0000313" key="1">
    <source>
        <dbReference type="EMBL" id="KKM74338.1"/>
    </source>
</evidence>